<sequence length="109" mass="11834">MIRPLTGNRTSVTGGRGKDVVPMTWWPVAAHLSPSPNHPDRHGVRRRPTIFDDHGRPVARLWPPLATALPIRAIRALIGMTAEPVGSTDPIAPTALRCAQGSKRQRVAP</sequence>
<reference evidence="2 3" key="1">
    <citation type="journal article" date="2019" name="Int. J. Syst. Evol. Microbiol.">
        <title>The Global Catalogue of Microorganisms (GCM) 10K type strain sequencing project: providing services to taxonomists for standard genome sequencing and annotation.</title>
        <authorList>
            <consortium name="The Broad Institute Genomics Platform"/>
            <consortium name="The Broad Institute Genome Sequencing Center for Infectious Disease"/>
            <person name="Wu L."/>
            <person name="Ma J."/>
        </authorList>
    </citation>
    <scope>NUCLEOTIDE SEQUENCE [LARGE SCALE GENOMIC DNA]</scope>
    <source>
        <strain evidence="2 3">JCM 13004</strain>
    </source>
</reference>
<comment type="caution">
    <text evidence="2">The sequence shown here is derived from an EMBL/GenBank/DDBJ whole genome shotgun (WGS) entry which is preliminary data.</text>
</comment>
<feature type="region of interest" description="Disordered" evidence="1">
    <location>
        <begin position="32"/>
        <end position="51"/>
    </location>
</feature>
<evidence type="ECO:0000256" key="1">
    <source>
        <dbReference type="SAM" id="MobiDB-lite"/>
    </source>
</evidence>
<organism evidence="2 3">
    <name type="scientific">Kitasatospora nipponensis</name>
    <dbReference type="NCBI Taxonomy" id="258049"/>
    <lineage>
        <taxon>Bacteria</taxon>
        <taxon>Bacillati</taxon>
        <taxon>Actinomycetota</taxon>
        <taxon>Actinomycetes</taxon>
        <taxon>Kitasatosporales</taxon>
        <taxon>Streptomycetaceae</taxon>
        <taxon>Kitasatospora</taxon>
    </lineage>
</organism>
<keyword evidence="3" id="KW-1185">Reference proteome</keyword>
<gene>
    <name evidence="2" type="ORF">GCM10009665_49220</name>
</gene>
<feature type="region of interest" description="Disordered" evidence="1">
    <location>
        <begin position="84"/>
        <end position="109"/>
    </location>
</feature>
<name>A0ABN1WJR6_9ACTN</name>
<evidence type="ECO:0000313" key="2">
    <source>
        <dbReference type="EMBL" id="GAA1252637.1"/>
    </source>
</evidence>
<evidence type="ECO:0000313" key="3">
    <source>
        <dbReference type="Proteomes" id="UP001500037"/>
    </source>
</evidence>
<dbReference type="Proteomes" id="UP001500037">
    <property type="component" value="Unassembled WGS sequence"/>
</dbReference>
<dbReference type="EMBL" id="BAAALF010000101">
    <property type="protein sequence ID" value="GAA1252637.1"/>
    <property type="molecule type" value="Genomic_DNA"/>
</dbReference>
<proteinExistence type="predicted"/>
<protein>
    <submittedName>
        <fullName evidence="2">Uncharacterized protein</fullName>
    </submittedName>
</protein>
<accession>A0ABN1WJR6</accession>